<feature type="transmembrane region" description="Helical" evidence="1">
    <location>
        <begin position="224"/>
        <end position="249"/>
    </location>
</feature>
<keyword evidence="1" id="KW-1133">Transmembrane helix</keyword>
<keyword evidence="1" id="KW-0812">Transmembrane</keyword>
<feature type="non-terminal residue" evidence="2">
    <location>
        <position position="1"/>
    </location>
</feature>
<proteinExistence type="predicted"/>
<reference evidence="2" key="1">
    <citation type="submission" date="2023-10" db="EMBL/GenBank/DDBJ databases">
        <title>Genome assembly of Pristionchus species.</title>
        <authorList>
            <person name="Yoshida K."/>
            <person name="Sommer R.J."/>
        </authorList>
    </citation>
    <scope>NUCLEOTIDE SEQUENCE</scope>
    <source>
        <strain evidence="2">RS0144</strain>
    </source>
</reference>
<evidence type="ECO:0000313" key="2">
    <source>
        <dbReference type="EMBL" id="GMS96036.1"/>
    </source>
</evidence>
<comment type="caution">
    <text evidence="2">The sequence shown here is derived from an EMBL/GenBank/DDBJ whole genome shotgun (WGS) entry which is preliminary data.</text>
</comment>
<dbReference type="Proteomes" id="UP001432027">
    <property type="component" value="Unassembled WGS sequence"/>
</dbReference>
<gene>
    <name evidence="2" type="ORF">PENTCL1PPCAC_18211</name>
</gene>
<evidence type="ECO:0000313" key="3">
    <source>
        <dbReference type="Proteomes" id="UP001432027"/>
    </source>
</evidence>
<evidence type="ECO:0008006" key="4">
    <source>
        <dbReference type="Google" id="ProtNLM"/>
    </source>
</evidence>
<accession>A0AAV5TP08</accession>
<dbReference type="EMBL" id="BTSX01000004">
    <property type="protein sequence ID" value="GMS96036.1"/>
    <property type="molecule type" value="Genomic_DNA"/>
</dbReference>
<keyword evidence="3" id="KW-1185">Reference proteome</keyword>
<name>A0AAV5TP08_9BILA</name>
<protein>
    <recommendedName>
        <fullName evidence="4">CX domain-containing protein</fullName>
    </recommendedName>
</protein>
<organism evidence="2 3">
    <name type="scientific">Pristionchus entomophagus</name>
    <dbReference type="NCBI Taxonomy" id="358040"/>
    <lineage>
        <taxon>Eukaryota</taxon>
        <taxon>Metazoa</taxon>
        <taxon>Ecdysozoa</taxon>
        <taxon>Nematoda</taxon>
        <taxon>Chromadorea</taxon>
        <taxon>Rhabditida</taxon>
        <taxon>Rhabditina</taxon>
        <taxon>Diplogasteromorpha</taxon>
        <taxon>Diplogasteroidea</taxon>
        <taxon>Neodiplogasteridae</taxon>
        <taxon>Pristionchus</taxon>
    </lineage>
</organism>
<dbReference type="PANTHER" id="PTHR47520:SF13">
    <property type="entry name" value="PROTEIN CBG10012"/>
    <property type="match status" value="1"/>
</dbReference>
<dbReference type="PANTHER" id="PTHR47520">
    <property type="entry name" value="CX DOMAIN-CONTAINING PROTEIN-RELATED"/>
    <property type="match status" value="1"/>
</dbReference>
<sequence>SSLPPPPPSSLPPPPPSVSYGIIYTTPTPTTGGYTRGDFVYNNDSIHRPPMGDNGHFSDYKDILAYMNMFYVNFTDPAESLNYVETYLPENFTSKSYSNSSSMMKDAMSNLPLNVSDRATDLAKRMMDGNVNQSANDWYNDMKDEETYNDLIGNFNGSGPVQTNVGCSENSALAVCTRSISDLDSSLYNYVFNSAIPNEIAWQCPDKNYYCCEWECCKEKKTSVAAIIFMVIFCLLAFSCCVCCCCICLKGKEREKETMVVMYPKPQPQAYFISVPPRVYY</sequence>
<keyword evidence="1" id="KW-0472">Membrane</keyword>
<dbReference type="AlphaFoldDB" id="A0AAV5TP08"/>
<evidence type="ECO:0000256" key="1">
    <source>
        <dbReference type="SAM" id="Phobius"/>
    </source>
</evidence>